<gene>
    <name evidence="14" type="primary">sdhC</name>
    <name evidence="14" type="ORF">ACFPTN_08645</name>
</gene>
<keyword evidence="11 13" id="KW-0472">Membrane</keyword>
<keyword evidence="9 13" id="KW-1133">Transmembrane helix</keyword>
<evidence type="ECO:0000256" key="5">
    <source>
        <dbReference type="ARBA" id="ARBA00020076"/>
    </source>
</evidence>
<evidence type="ECO:0000256" key="13">
    <source>
        <dbReference type="SAM" id="Phobius"/>
    </source>
</evidence>
<feature type="transmembrane region" description="Helical" evidence="13">
    <location>
        <begin position="21"/>
        <end position="49"/>
    </location>
</feature>
<dbReference type="Proteomes" id="UP001595974">
    <property type="component" value="Unassembled WGS sequence"/>
</dbReference>
<sequence length="129" mass="14275">MSEVTVRKQRPKHLAVNEIRLPLPGIVSILHRVSGAGLFLLLPFLLYLLDRSLGSPESFATFEAVVGHPLVKLILLGLLWAFLHHFCAGIRFLALDLHKGLELQAARNSSRIVLIVSIALTVIIGVKLW</sequence>
<dbReference type="PANTHER" id="PTHR10978">
    <property type="entry name" value="SUCCINATE DEHYDROGENASE CYTOCHROME B560 SUBUNIT"/>
    <property type="match status" value="1"/>
</dbReference>
<comment type="function">
    <text evidence="2">Membrane-anchoring subunit of succinate dehydrogenase (SDH).</text>
</comment>
<evidence type="ECO:0000256" key="1">
    <source>
        <dbReference type="ARBA" id="ARBA00001971"/>
    </source>
</evidence>
<comment type="caution">
    <text evidence="14">The sequence shown here is derived from an EMBL/GenBank/DDBJ whole genome shotgun (WGS) entry which is preliminary data.</text>
</comment>
<comment type="subcellular location">
    <subcellularLocation>
        <location evidence="3">Membrane</location>
    </subcellularLocation>
</comment>
<keyword evidence="8" id="KW-0479">Metal-binding</keyword>
<evidence type="ECO:0000256" key="9">
    <source>
        <dbReference type="ARBA" id="ARBA00022989"/>
    </source>
</evidence>
<dbReference type="PANTHER" id="PTHR10978:SF5">
    <property type="entry name" value="SUCCINATE DEHYDROGENASE CYTOCHROME B560 SUBUNIT, MITOCHONDRIAL"/>
    <property type="match status" value="1"/>
</dbReference>
<comment type="subunit">
    <text evidence="12">Part of an enzyme complex containing four subunits: a flavoprotein, an iron-sulfur protein, plus two membrane-anchoring proteins, SdhC and SdhD. The complex can form homotrimers.</text>
</comment>
<keyword evidence="10" id="KW-0408">Iron</keyword>
<feature type="transmembrane region" description="Helical" evidence="13">
    <location>
        <begin position="111"/>
        <end position="128"/>
    </location>
</feature>
<proteinExistence type="inferred from homology"/>
<organism evidence="14 15">
    <name type="scientific">Thauera sinica</name>
    <dbReference type="NCBI Taxonomy" id="2665146"/>
    <lineage>
        <taxon>Bacteria</taxon>
        <taxon>Pseudomonadati</taxon>
        <taxon>Pseudomonadota</taxon>
        <taxon>Betaproteobacteria</taxon>
        <taxon>Rhodocyclales</taxon>
        <taxon>Zoogloeaceae</taxon>
        <taxon>Thauera</taxon>
    </lineage>
</organism>
<evidence type="ECO:0000256" key="11">
    <source>
        <dbReference type="ARBA" id="ARBA00023136"/>
    </source>
</evidence>
<evidence type="ECO:0000256" key="4">
    <source>
        <dbReference type="ARBA" id="ARBA00007244"/>
    </source>
</evidence>
<accession>A0ABW1ARA6</accession>
<dbReference type="EMBL" id="JBHSOG010000030">
    <property type="protein sequence ID" value="MFC5769441.1"/>
    <property type="molecule type" value="Genomic_DNA"/>
</dbReference>
<evidence type="ECO:0000313" key="15">
    <source>
        <dbReference type="Proteomes" id="UP001595974"/>
    </source>
</evidence>
<evidence type="ECO:0000313" key="14">
    <source>
        <dbReference type="EMBL" id="MFC5769441.1"/>
    </source>
</evidence>
<evidence type="ECO:0000256" key="7">
    <source>
        <dbReference type="ARBA" id="ARBA00022692"/>
    </source>
</evidence>
<dbReference type="InterPro" id="IPR014314">
    <property type="entry name" value="Succ_DH_cytb556"/>
</dbReference>
<comment type="similarity">
    <text evidence="4">Belongs to the cytochrome b560 family.</text>
</comment>
<reference evidence="15" key="1">
    <citation type="journal article" date="2019" name="Int. J. Syst. Evol. Microbiol.">
        <title>The Global Catalogue of Microorganisms (GCM) 10K type strain sequencing project: providing services to taxonomists for standard genome sequencing and annotation.</title>
        <authorList>
            <consortium name="The Broad Institute Genomics Platform"/>
            <consortium name="The Broad Institute Genome Sequencing Center for Infectious Disease"/>
            <person name="Wu L."/>
            <person name="Ma J."/>
        </authorList>
    </citation>
    <scope>NUCLEOTIDE SEQUENCE [LARGE SCALE GENOMIC DNA]</scope>
    <source>
        <strain evidence="15">SHR3</strain>
    </source>
</reference>
<comment type="cofactor">
    <cofactor evidence="1">
        <name>heme</name>
        <dbReference type="ChEBI" id="CHEBI:30413"/>
    </cofactor>
</comment>
<evidence type="ECO:0000256" key="10">
    <source>
        <dbReference type="ARBA" id="ARBA00023004"/>
    </source>
</evidence>
<dbReference type="CDD" id="cd03499">
    <property type="entry name" value="SQR_TypeC_SdhC"/>
    <property type="match status" value="1"/>
</dbReference>
<evidence type="ECO:0000256" key="6">
    <source>
        <dbReference type="ARBA" id="ARBA00022617"/>
    </source>
</evidence>
<evidence type="ECO:0000256" key="8">
    <source>
        <dbReference type="ARBA" id="ARBA00022723"/>
    </source>
</evidence>
<dbReference type="SUPFAM" id="SSF81343">
    <property type="entry name" value="Fumarate reductase respiratory complex transmembrane subunits"/>
    <property type="match status" value="1"/>
</dbReference>
<protein>
    <recommendedName>
        <fullName evidence="5">Succinate dehydrogenase cytochrome b556 subunit</fullName>
    </recommendedName>
</protein>
<dbReference type="PIRSF" id="PIRSF000178">
    <property type="entry name" value="SDH_cyt_b560"/>
    <property type="match status" value="1"/>
</dbReference>
<dbReference type="InterPro" id="IPR000701">
    <property type="entry name" value="SuccDH_FuR_B_TM-su"/>
</dbReference>
<dbReference type="Pfam" id="PF01127">
    <property type="entry name" value="Sdh_cyt"/>
    <property type="match status" value="1"/>
</dbReference>
<dbReference type="Gene3D" id="1.20.1300.10">
    <property type="entry name" value="Fumarate reductase/succinate dehydrogenase, transmembrane subunit"/>
    <property type="match status" value="1"/>
</dbReference>
<dbReference type="RefSeq" id="WP_096446597.1">
    <property type="nucleotide sequence ID" value="NZ_JBHSOG010000030.1"/>
</dbReference>
<evidence type="ECO:0000256" key="2">
    <source>
        <dbReference type="ARBA" id="ARBA00004050"/>
    </source>
</evidence>
<dbReference type="InterPro" id="IPR034804">
    <property type="entry name" value="SQR/QFR_C/D"/>
</dbReference>
<evidence type="ECO:0000256" key="12">
    <source>
        <dbReference type="ARBA" id="ARBA00025912"/>
    </source>
</evidence>
<name>A0ABW1ARA6_9RHOO</name>
<keyword evidence="15" id="KW-1185">Reference proteome</keyword>
<keyword evidence="7 13" id="KW-0812">Transmembrane</keyword>
<dbReference type="NCBIfam" id="TIGR02970">
    <property type="entry name" value="succ_dehyd_cytB"/>
    <property type="match status" value="1"/>
</dbReference>
<feature type="transmembrane region" description="Helical" evidence="13">
    <location>
        <begin position="69"/>
        <end position="90"/>
    </location>
</feature>
<keyword evidence="6" id="KW-0349">Heme</keyword>
<evidence type="ECO:0000256" key="3">
    <source>
        <dbReference type="ARBA" id="ARBA00004370"/>
    </source>
</evidence>